<dbReference type="GeneID" id="10508995"/>
<dbReference type="InParanoid" id="F0ZUH1"/>
<dbReference type="GO" id="GO:0051082">
    <property type="term" value="F:unfolded protein binding"/>
    <property type="evidence" value="ECO:0000318"/>
    <property type="project" value="GO_Central"/>
</dbReference>
<evidence type="ECO:0000313" key="7">
    <source>
        <dbReference type="EMBL" id="EGC32414.1"/>
    </source>
</evidence>
<keyword evidence="4" id="KW-0143">Chaperone</keyword>
<gene>
    <name evidence="7" type="ORF">DICPUDRAFT_81755</name>
</gene>
<dbReference type="VEuPathDB" id="AmoebaDB:DICPUDRAFT_81755"/>
<proteinExistence type="inferred from homology"/>
<dbReference type="InterPro" id="IPR017998">
    <property type="entry name" value="Chaperone_TCP-1"/>
</dbReference>
<sequence length="714" mass="81631">MEPKDLILNVIGSLYDIVKCCYGINGQYQMLVGEEDNGEDKNNVILSKKASEILKSLKIEHVFSNTVKKSVHMLETICYDCTNTLVLLIYSLFRECVVIMEKGIHPISLVYSLQNSFTTQIEPILKSLRIPLIPSLENIDTIDNDEILKLKLNQINLDLLYKTIYSIINTKLDNSTVLNYSGDNNDNDDSNNNNDNIVVSNIAGLCLETIKSLYINNKDFTIKDIMNHRISFQDQVIIYPRLLKNNDLFDLNIISKFLSNGFILDNNNSNNNNNLNNFKNNYSGSTNFILFINEDLKLKSNNSDAPQSGLTKSSGQDKKEKTKLVFHSAQERTELLEYEKTILKNKVFKICKYIEKIVELDNSSAAMIVLVFNSIDEYSKSLFDTNSTNSSKFLIFDNINQQHIRIINKSLGINCINSVDSIFSKEGLENKEYLLKIKRNFIGGCSKIQYRVFTNQFEFSKLVNPVSPLISVEIFAPSNHILRQRVGSFVTGMGIGKCCLEDLFILPSASSPEFSIIGSLKRQIESKKLSFVDQQTFEALVKSIETIPITLLSNQNKPVLKILDLFYKTLNNNNQEAAAVGINLISVDSDSDGDNKQYFINPSDFGIFETYRGKTQVFRFAIDIVCLLLKIDQIIQPQPPLQQKQQQPPPQQNQQQTQQKKEYTEFKTPDIITDAIEKDKIEKTKKQNEIFYSKEEIEKRKRLDRKFNTNPFNK</sequence>
<evidence type="ECO:0000313" key="8">
    <source>
        <dbReference type="Proteomes" id="UP000001064"/>
    </source>
</evidence>
<evidence type="ECO:0000256" key="3">
    <source>
        <dbReference type="ARBA" id="ARBA00022840"/>
    </source>
</evidence>
<evidence type="ECO:0000256" key="5">
    <source>
        <dbReference type="ARBA" id="ARBA00024677"/>
    </source>
</evidence>
<dbReference type="FunCoup" id="F0ZUH1">
    <property type="interactions" value="452"/>
</dbReference>
<dbReference type="GO" id="GO:0005832">
    <property type="term" value="C:chaperonin-containing T-complex"/>
    <property type="evidence" value="ECO:0000318"/>
    <property type="project" value="GO_Central"/>
</dbReference>
<dbReference type="InterPro" id="IPR002423">
    <property type="entry name" value="Cpn60/GroEL/TCP-1"/>
</dbReference>
<dbReference type="Pfam" id="PF00118">
    <property type="entry name" value="Cpn60_TCP1"/>
    <property type="match status" value="2"/>
</dbReference>
<comment type="function">
    <text evidence="5">Molecular chaperone; assists the folding of proteins upon ATP hydrolysis. Known to play a role, in vitro, in the folding of actin and tubulin.</text>
</comment>
<protein>
    <submittedName>
        <fullName evidence="7">Uncharacterized protein</fullName>
    </submittedName>
</protein>
<feature type="compositionally biased region" description="Low complexity" evidence="6">
    <location>
        <begin position="639"/>
        <end position="658"/>
    </location>
</feature>
<dbReference type="InterPro" id="IPR027413">
    <property type="entry name" value="GROEL-like_equatorial_sf"/>
</dbReference>
<evidence type="ECO:0000256" key="6">
    <source>
        <dbReference type="SAM" id="MobiDB-lite"/>
    </source>
</evidence>
<name>F0ZUH1_DICPU</name>
<dbReference type="SUPFAM" id="SSF48592">
    <property type="entry name" value="GroEL equatorial domain-like"/>
    <property type="match status" value="1"/>
</dbReference>
<feature type="region of interest" description="Disordered" evidence="6">
    <location>
        <begin position="639"/>
        <end position="671"/>
    </location>
</feature>
<keyword evidence="2" id="KW-0547">Nucleotide-binding</keyword>
<evidence type="ECO:0000256" key="4">
    <source>
        <dbReference type="ARBA" id="ARBA00023186"/>
    </source>
</evidence>
<dbReference type="GO" id="GO:0140662">
    <property type="term" value="F:ATP-dependent protein folding chaperone"/>
    <property type="evidence" value="ECO:0007669"/>
    <property type="project" value="InterPro"/>
</dbReference>
<comment type="similarity">
    <text evidence="1">Belongs to the TCP-1 chaperonin family.</text>
</comment>
<dbReference type="Gene3D" id="1.10.560.10">
    <property type="entry name" value="GroEL-like equatorial domain"/>
    <property type="match status" value="2"/>
</dbReference>
<dbReference type="GO" id="GO:0005524">
    <property type="term" value="F:ATP binding"/>
    <property type="evidence" value="ECO:0007669"/>
    <property type="project" value="UniProtKB-KW"/>
</dbReference>
<organism evidence="7 8">
    <name type="scientific">Dictyostelium purpureum</name>
    <name type="common">Slime mold</name>
    <dbReference type="NCBI Taxonomy" id="5786"/>
    <lineage>
        <taxon>Eukaryota</taxon>
        <taxon>Amoebozoa</taxon>
        <taxon>Evosea</taxon>
        <taxon>Eumycetozoa</taxon>
        <taxon>Dictyostelia</taxon>
        <taxon>Dictyosteliales</taxon>
        <taxon>Dictyosteliaceae</taxon>
        <taxon>Dictyostelium</taxon>
    </lineage>
</organism>
<dbReference type="RefSeq" id="XP_003291061.1">
    <property type="nucleotide sequence ID" value="XM_003291013.1"/>
</dbReference>
<dbReference type="OrthoDB" id="20240at2759"/>
<dbReference type="AlphaFoldDB" id="F0ZUH1"/>
<dbReference type="KEGG" id="dpp:DICPUDRAFT_81755"/>
<accession>F0ZUH1</accession>
<dbReference type="OMA" id="KQNEIFY"/>
<keyword evidence="3" id="KW-0067">ATP-binding</keyword>
<evidence type="ECO:0000256" key="1">
    <source>
        <dbReference type="ARBA" id="ARBA00008020"/>
    </source>
</evidence>
<reference evidence="8" key="1">
    <citation type="journal article" date="2011" name="Genome Biol.">
        <title>Comparative genomics of the social amoebae Dictyostelium discoideum and Dictyostelium purpureum.</title>
        <authorList>
            <consortium name="US DOE Joint Genome Institute (JGI-PGF)"/>
            <person name="Sucgang R."/>
            <person name="Kuo A."/>
            <person name="Tian X."/>
            <person name="Salerno W."/>
            <person name="Parikh A."/>
            <person name="Feasley C.L."/>
            <person name="Dalin E."/>
            <person name="Tu H."/>
            <person name="Huang E."/>
            <person name="Barry K."/>
            <person name="Lindquist E."/>
            <person name="Shapiro H."/>
            <person name="Bruce D."/>
            <person name="Schmutz J."/>
            <person name="Salamov A."/>
            <person name="Fey P."/>
            <person name="Gaudet P."/>
            <person name="Anjard C."/>
            <person name="Babu M.M."/>
            <person name="Basu S."/>
            <person name="Bushmanova Y."/>
            <person name="van der Wel H."/>
            <person name="Katoh-Kurasawa M."/>
            <person name="Dinh C."/>
            <person name="Coutinho P.M."/>
            <person name="Saito T."/>
            <person name="Elias M."/>
            <person name="Schaap P."/>
            <person name="Kay R.R."/>
            <person name="Henrissat B."/>
            <person name="Eichinger L."/>
            <person name="Rivero F."/>
            <person name="Putnam N.H."/>
            <person name="West C.M."/>
            <person name="Loomis W.F."/>
            <person name="Chisholm R.L."/>
            <person name="Shaulsky G."/>
            <person name="Strassmann J.E."/>
            <person name="Queller D.C."/>
            <person name="Kuspa A."/>
            <person name="Grigoriev I.V."/>
        </authorList>
    </citation>
    <scope>NUCLEOTIDE SEQUENCE [LARGE SCALE GENOMIC DNA]</scope>
    <source>
        <strain evidence="8">QSDP1</strain>
    </source>
</reference>
<dbReference type="Gene3D" id="3.50.7.10">
    <property type="entry name" value="GroEL"/>
    <property type="match status" value="1"/>
</dbReference>
<evidence type="ECO:0000256" key="2">
    <source>
        <dbReference type="ARBA" id="ARBA00022741"/>
    </source>
</evidence>
<dbReference type="eggNOG" id="ENOG502R6MT">
    <property type="taxonomic scope" value="Eukaryota"/>
</dbReference>
<keyword evidence="8" id="KW-1185">Reference proteome</keyword>
<dbReference type="EMBL" id="GL871194">
    <property type="protein sequence ID" value="EGC32414.1"/>
    <property type="molecule type" value="Genomic_DNA"/>
</dbReference>
<dbReference type="STRING" id="5786.F0ZUH1"/>
<dbReference type="Proteomes" id="UP000001064">
    <property type="component" value="Unassembled WGS sequence"/>
</dbReference>
<dbReference type="InterPro" id="IPR027409">
    <property type="entry name" value="GroEL-like_apical_dom_sf"/>
</dbReference>
<dbReference type="PANTHER" id="PTHR11353">
    <property type="entry name" value="CHAPERONIN"/>
    <property type="match status" value="1"/>
</dbReference>
<feature type="compositionally biased region" description="Basic and acidic residues" evidence="6">
    <location>
        <begin position="659"/>
        <end position="668"/>
    </location>
</feature>
<dbReference type="GO" id="GO:0006457">
    <property type="term" value="P:protein folding"/>
    <property type="evidence" value="ECO:0000318"/>
    <property type="project" value="GO_Central"/>
</dbReference>